<evidence type="ECO:0000313" key="2">
    <source>
        <dbReference type="Proteomes" id="UP000607653"/>
    </source>
</evidence>
<keyword evidence="2" id="KW-1185">Reference proteome</keyword>
<evidence type="ECO:0000313" key="1">
    <source>
        <dbReference type="EMBL" id="DAD20236.1"/>
    </source>
</evidence>
<dbReference type="AlphaFoldDB" id="A0A822XMQ4"/>
<dbReference type="Proteomes" id="UP000607653">
    <property type="component" value="Unassembled WGS sequence"/>
</dbReference>
<accession>A0A822XMQ4</accession>
<name>A0A822XMQ4_NELNU</name>
<comment type="caution">
    <text evidence="1">The sequence shown here is derived from an EMBL/GenBank/DDBJ whole genome shotgun (WGS) entry which is preliminary data.</text>
</comment>
<dbReference type="EMBL" id="DUZY01000001">
    <property type="protein sequence ID" value="DAD20236.1"/>
    <property type="molecule type" value="Genomic_DNA"/>
</dbReference>
<proteinExistence type="predicted"/>
<protein>
    <submittedName>
        <fullName evidence="1">Uncharacterized protein</fullName>
    </submittedName>
</protein>
<sequence>MVLSHVLLGTFPITLHPIQLILHGSKKTKSCCTSRDAWWVLENLYASKSKAQITQLRNQLLLVKKDGDSIHVYLQTNY</sequence>
<reference evidence="1 2" key="1">
    <citation type="journal article" date="2020" name="Mol. Biol. Evol.">
        <title>Distinct Expression and Methylation Patterns for Genes with Different Fates following a Single Whole-Genome Duplication in Flowering Plants.</title>
        <authorList>
            <person name="Shi T."/>
            <person name="Rahmani R.S."/>
            <person name="Gugger P.F."/>
            <person name="Wang M."/>
            <person name="Li H."/>
            <person name="Zhang Y."/>
            <person name="Li Z."/>
            <person name="Wang Q."/>
            <person name="Van de Peer Y."/>
            <person name="Marchal K."/>
            <person name="Chen J."/>
        </authorList>
    </citation>
    <scope>NUCLEOTIDE SEQUENCE [LARGE SCALE GENOMIC DNA]</scope>
    <source>
        <tissue evidence="1">Leaf</tissue>
    </source>
</reference>
<gene>
    <name evidence="1" type="ORF">HUJ06_021699</name>
</gene>
<organism evidence="1 2">
    <name type="scientific">Nelumbo nucifera</name>
    <name type="common">Sacred lotus</name>
    <dbReference type="NCBI Taxonomy" id="4432"/>
    <lineage>
        <taxon>Eukaryota</taxon>
        <taxon>Viridiplantae</taxon>
        <taxon>Streptophyta</taxon>
        <taxon>Embryophyta</taxon>
        <taxon>Tracheophyta</taxon>
        <taxon>Spermatophyta</taxon>
        <taxon>Magnoliopsida</taxon>
        <taxon>Proteales</taxon>
        <taxon>Nelumbonaceae</taxon>
        <taxon>Nelumbo</taxon>
    </lineage>
</organism>